<dbReference type="Pfam" id="PF01144">
    <property type="entry name" value="CoA_trans"/>
    <property type="match status" value="1"/>
</dbReference>
<sequence>MPQPATLTTGQLNSIAALAAMIPDGAKIAVPPDYSGVAMELTRAMIRRGLRDLHVVCVPVSGLQTEMLIGAGCIATLETSAVTLGEYGTAHRFAAGLKRGAFRMLDATCPAVHAAIQAAGKGQPFAPLRGLLGTDLLKNRPDWKLIDNPFAAGEDPIVLLPAIRPDFAVFHAPYADRNGNVFIGRRRELVAMAHASGQSLVTVEEVRDVDLLASEETAAGTLTAAYVGGIAEAPRGAWPVSLWNIYGYDEEHIRLYCESARSDEGFAQYLGQFVLDRQAAE</sequence>
<dbReference type="SMART" id="SM00882">
    <property type="entry name" value="CoA_trans"/>
    <property type="match status" value="1"/>
</dbReference>
<keyword evidence="2" id="KW-1185">Reference proteome</keyword>
<proteinExistence type="predicted"/>
<dbReference type="RefSeq" id="WP_379727319.1">
    <property type="nucleotide sequence ID" value="NZ_JBHRYJ010000002.1"/>
</dbReference>
<reference evidence="2" key="1">
    <citation type="journal article" date="2019" name="Int. J. Syst. Evol. Microbiol.">
        <title>The Global Catalogue of Microorganisms (GCM) 10K type strain sequencing project: providing services to taxonomists for standard genome sequencing and annotation.</title>
        <authorList>
            <consortium name="The Broad Institute Genomics Platform"/>
            <consortium name="The Broad Institute Genome Sequencing Center for Infectious Disease"/>
            <person name="Wu L."/>
            <person name="Ma J."/>
        </authorList>
    </citation>
    <scope>NUCLEOTIDE SEQUENCE [LARGE SCALE GENOMIC DNA]</scope>
    <source>
        <strain evidence="2">KCTC 42182</strain>
    </source>
</reference>
<dbReference type="EMBL" id="JBHRYJ010000002">
    <property type="protein sequence ID" value="MFC3676527.1"/>
    <property type="molecule type" value="Genomic_DNA"/>
</dbReference>
<dbReference type="SUPFAM" id="SSF100950">
    <property type="entry name" value="NagB/RpiA/CoA transferase-like"/>
    <property type="match status" value="1"/>
</dbReference>
<dbReference type="Gene3D" id="3.30.30.40">
    <property type="match status" value="1"/>
</dbReference>
<name>A0ABV7VIB9_9PROT</name>
<dbReference type="InterPro" id="IPR004165">
    <property type="entry name" value="CoA_trans_fam_I"/>
</dbReference>
<gene>
    <name evidence="1" type="ORF">ACFOOQ_13300</name>
</gene>
<evidence type="ECO:0000313" key="1">
    <source>
        <dbReference type="EMBL" id="MFC3676527.1"/>
    </source>
</evidence>
<dbReference type="Gene3D" id="3.40.1080.10">
    <property type="entry name" value="Glutaconate Coenzyme A-transferase"/>
    <property type="match status" value="1"/>
</dbReference>
<dbReference type="InterPro" id="IPR037171">
    <property type="entry name" value="NagB/RpiA_transferase-like"/>
</dbReference>
<dbReference type="GO" id="GO:0016740">
    <property type="term" value="F:transferase activity"/>
    <property type="evidence" value="ECO:0007669"/>
    <property type="project" value="UniProtKB-KW"/>
</dbReference>
<accession>A0ABV7VIB9</accession>
<protein>
    <submittedName>
        <fullName evidence="1">CoA transferase subunit A</fullName>
    </submittedName>
</protein>
<organism evidence="1 2">
    <name type="scientific">Ferrovibrio xuzhouensis</name>
    <dbReference type="NCBI Taxonomy" id="1576914"/>
    <lineage>
        <taxon>Bacteria</taxon>
        <taxon>Pseudomonadati</taxon>
        <taxon>Pseudomonadota</taxon>
        <taxon>Alphaproteobacteria</taxon>
        <taxon>Rhodospirillales</taxon>
        <taxon>Rhodospirillaceae</taxon>
        <taxon>Ferrovibrio</taxon>
    </lineage>
</organism>
<comment type="caution">
    <text evidence="1">The sequence shown here is derived from an EMBL/GenBank/DDBJ whole genome shotgun (WGS) entry which is preliminary data.</text>
</comment>
<dbReference type="Proteomes" id="UP001595711">
    <property type="component" value="Unassembled WGS sequence"/>
</dbReference>
<keyword evidence="1" id="KW-0808">Transferase</keyword>
<evidence type="ECO:0000313" key="2">
    <source>
        <dbReference type="Proteomes" id="UP001595711"/>
    </source>
</evidence>